<dbReference type="InterPro" id="IPR011545">
    <property type="entry name" value="DEAD/DEAH_box_helicase_dom"/>
</dbReference>
<evidence type="ECO:0000256" key="6">
    <source>
        <dbReference type="ARBA" id="ARBA00022840"/>
    </source>
</evidence>
<feature type="region of interest" description="Disordered" evidence="11">
    <location>
        <begin position="61"/>
        <end position="217"/>
    </location>
</feature>
<feature type="compositionally biased region" description="Acidic residues" evidence="11">
    <location>
        <begin position="156"/>
        <end position="188"/>
    </location>
</feature>
<evidence type="ECO:0000313" key="16">
    <source>
        <dbReference type="Proteomes" id="UP001214603"/>
    </source>
</evidence>
<dbReference type="Gene3D" id="3.40.50.300">
    <property type="entry name" value="P-loop containing nucleotide triphosphate hydrolases"/>
    <property type="match status" value="2"/>
</dbReference>
<dbReference type="EC" id="3.6.4.13" evidence="9"/>
<name>A0AAF0E459_9BASI</name>
<feature type="short sequence motif" description="Q motif" evidence="8">
    <location>
        <begin position="255"/>
        <end position="283"/>
    </location>
</feature>
<feature type="compositionally biased region" description="Basic and acidic residues" evidence="11">
    <location>
        <begin position="207"/>
        <end position="217"/>
    </location>
</feature>
<keyword evidence="2" id="KW-0698">rRNA processing</keyword>
<evidence type="ECO:0000256" key="11">
    <source>
        <dbReference type="SAM" id="MobiDB-lite"/>
    </source>
</evidence>
<evidence type="ECO:0000256" key="4">
    <source>
        <dbReference type="ARBA" id="ARBA00022801"/>
    </source>
</evidence>
<feature type="domain" description="Helicase C-terminal" evidence="13">
    <location>
        <begin position="533"/>
        <end position="681"/>
    </location>
</feature>
<accession>A0AAF0E459</accession>
<feature type="compositionally biased region" description="Basic residues" evidence="11">
    <location>
        <begin position="1"/>
        <end position="12"/>
    </location>
</feature>
<comment type="domain">
    <text evidence="9">The Q motif is unique to and characteristic of the DEAD box family of RNA helicases and controls ATP binding and hydrolysis.</text>
</comment>
<feature type="compositionally biased region" description="Basic and acidic residues" evidence="11">
    <location>
        <begin position="146"/>
        <end position="155"/>
    </location>
</feature>
<evidence type="ECO:0000259" key="13">
    <source>
        <dbReference type="PROSITE" id="PS51194"/>
    </source>
</evidence>
<dbReference type="GO" id="GO:0003723">
    <property type="term" value="F:RNA binding"/>
    <property type="evidence" value="ECO:0007669"/>
    <property type="project" value="UniProtKB-UniRule"/>
</dbReference>
<dbReference type="GO" id="GO:0005524">
    <property type="term" value="F:ATP binding"/>
    <property type="evidence" value="ECO:0007669"/>
    <property type="project" value="UniProtKB-UniRule"/>
</dbReference>
<gene>
    <name evidence="15" type="primary">MAK5</name>
    <name evidence="15" type="ORF">MOBT1_001458</name>
</gene>
<dbReference type="SMART" id="SM00490">
    <property type="entry name" value="HELICc"/>
    <property type="match status" value="1"/>
</dbReference>
<dbReference type="PROSITE" id="PS51195">
    <property type="entry name" value="Q_MOTIF"/>
    <property type="match status" value="1"/>
</dbReference>
<keyword evidence="10" id="KW-0175">Coiled coil</keyword>
<comment type="similarity">
    <text evidence="9">Belongs to the DEAD box helicase family.</text>
</comment>
<dbReference type="InterPro" id="IPR027417">
    <property type="entry name" value="P-loop_NTPase"/>
</dbReference>
<evidence type="ECO:0000256" key="10">
    <source>
        <dbReference type="SAM" id="Coils"/>
    </source>
</evidence>
<dbReference type="SUPFAM" id="SSF52540">
    <property type="entry name" value="P-loop containing nucleoside triphosphate hydrolases"/>
    <property type="match status" value="1"/>
</dbReference>
<dbReference type="InterPro" id="IPR000629">
    <property type="entry name" value="RNA-helicase_DEAD-box_CS"/>
</dbReference>
<dbReference type="GO" id="GO:0003724">
    <property type="term" value="F:RNA helicase activity"/>
    <property type="evidence" value="ECO:0007669"/>
    <property type="project" value="UniProtKB-EC"/>
</dbReference>
<proteinExistence type="inferred from homology"/>
<sequence length="809" mass="89400">MGKRRAATHRASARPSNVPWVNVPLSSQAENVNETTDDGFETLNINDDDFMGLQAVEGYDVEYEPDSTGRNKTVRIVEAQDKKKAPKKSASKQDAPKPAKGAKKSPSERHTKTSEARSADDATAKRAAQPGPSQKKRKVPQSQEESSARAHPDAHDMDEEDAVDNAESDEPAEAEDLDEPVGDADDNADQSPSESELSAAPTARRSSTKERRAARLDQEADYDINAALLHAREQGLLVEDDTGDDGQERADEALPGWRDFPLLAPIKRALLQLNFTKPTEVQAKTLPLSLGLDGTLRDVVGVAETGSGKTLAYGLPILQYIAQHPDEPPERPLEALVLAPTRELALQVTQHLRAVSTAGGRFAHVATVCGGMSMQKQQRLLEQHGGAHIVVATPGRLWDLLKQDDAFARRVRQTRFLVVDEADRMVETGHFAEMDAILRMVQRTSGALPANEAMQTLVFSATMAKALQQNLKRKQWRKKQRTADSSNTLDDLLSRIDFRDAEPAVVELVPERKVASNLLEAKIECISKEKDTYLYYLLVRYPGRTLVFLNSIDGVRRLTPILSTLGFDVYPLHGQLQQQQRLKNLDRFRSPMQGKAKVLLATDVAARGIDVEGVDHVVHFQLPRTADAYIHRSGRTARAGQHGISVALVEPNEQRVLLGIWRALQRTDALAALPIEYTLLDAIRERLALAKQIDQLQHKHDKASHEDAWVRKLADEADLDLDSGSDSDVHGDRPSAKRSKGDARLAALRAQLRALLARPITPRGVSQKYLTSSTRPELIARLLEGDREVLGIKRSTAHADMSATKRRRT</sequence>
<evidence type="ECO:0000256" key="5">
    <source>
        <dbReference type="ARBA" id="ARBA00022806"/>
    </source>
</evidence>
<comment type="function">
    <text evidence="9">RNA helicase.</text>
</comment>
<evidence type="ECO:0000256" key="7">
    <source>
        <dbReference type="ARBA" id="ARBA00022884"/>
    </source>
</evidence>
<dbReference type="CDD" id="cd18787">
    <property type="entry name" value="SF2_C_DEAD"/>
    <property type="match status" value="1"/>
</dbReference>
<feature type="coiled-coil region" evidence="10">
    <location>
        <begin position="679"/>
        <end position="706"/>
    </location>
</feature>
<dbReference type="GO" id="GO:0005730">
    <property type="term" value="C:nucleolus"/>
    <property type="evidence" value="ECO:0007669"/>
    <property type="project" value="UniProtKB-SubCell"/>
</dbReference>
<keyword evidence="6 9" id="KW-0067">ATP-binding</keyword>
<evidence type="ECO:0000313" key="15">
    <source>
        <dbReference type="EMBL" id="WFD02773.1"/>
    </source>
</evidence>
<dbReference type="InterPro" id="IPR014014">
    <property type="entry name" value="RNA_helicase_DEAD_Q_motif"/>
</dbReference>
<comment type="catalytic activity">
    <reaction evidence="9">
        <text>ATP + H2O = ADP + phosphate + H(+)</text>
        <dbReference type="Rhea" id="RHEA:13065"/>
        <dbReference type="ChEBI" id="CHEBI:15377"/>
        <dbReference type="ChEBI" id="CHEBI:15378"/>
        <dbReference type="ChEBI" id="CHEBI:30616"/>
        <dbReference type="ChEBI" id="CHEBI:43474"/>
        <dbReference type="ChEBI" id="CHEBI:456216"/>
        <dbReference type="EC" id="3.6.4.13"/>
    </reaction>
</comment>
<dbReference type="SMART" id="SM00487">
    <property type="entry name" value="DEXDc"/>
    <property type="match status" value="1"/>
</dbReference>
<dbReference type="PROSITE" id="PS00039">
    <property type="entry name" value="DEAD_ATP_HELICASE"/>
    <property type="match status" value="1"/>
</dbReference>
<feature type="domain" description="Helicase ATP-binding" evidence="12">
    <location>
        <begin position="290"/>
        <end position="481"/>
    </location>
</feature>
<dbReference type="EMBL" id="CP119935">
    <property type="protein sequence ID" value="WFD02773.1"/>
    <property type="molecule type" value="Genomic_DNA"/>
</dbReference>
<dbReference type="PANTHER" id="PTHR24031">
    <property type="entry name" value="RNA HELICASE"/>
    <property type="match status" value="1"/>
</dbReference>
<keyword evidence="16" id="KW-1185">Reference proteome</keyword>
<dbReference type="CDD" id="cd17946">
    <property type="entry name" value="DEADc_DDX24"/>
    <property type="match status" value="1"/>
</dbReference>
<keyword evidence="4 9" id="KW-0378">Hydrolase</keyword>
<organism evidence="15 16">
    <name type="scientific">Malassezia obtusa</name>
    <dbReference type="NCBI Taxonomy" id="76774"/>
    <lineage>
        <taxon>Eukaryota</taxon>
        <taxon>Fungi</taxon>
        <taxon>Dikarya</taxon>
        <taxon>Basidiomycota</taxon>
        <taxon>Ustilaginomycotina</taxon>
        <taxon>Malasseziomycetes</taxon>
        <taxon>Malasseziales</taxon>
        <taxon>Malasseziaceae</taxon>
        <taxon>Malassezia</taxon>
    </lineage>
</organism>
<keyword evidence="7 9" id="KW-0694">RNA-binding</keyword>
<evidence type="ECO:0000256" key="1">
    <source>
        <dbReference type="ARBA" id="ARBA00004604"/>
    </source>
</evidence>
<keyword evidence="5 9" id="KW-0347">Helicase</keyword>
<protein>
    <recommendedName>
        <fullName evidence="9">ATP-dependent RNA helicase</fullName>
        <ecNumber evidence="9">3.6.4.13</ecNumber>
    </recommendedName>
</protein>
<comment type="subcellular location">
    <subcellularLocation>
        <location evidence="1">Nucleus</location>
        <location evidence="1">Nucleolus</location>
    </subcellularLocation>
</comment>
<evidence type="ECO:0000256" key="8">
    <source>
        <dbReference type="PROSITE-ProRule" id="PRU00552"/>
    </source>
</evidence>
<evidence type="ECO:0000256" key="9">
    <source>
        <dbReference type="RuleBase" id="RU365068"/>
    </source>
</evidence>
<dbReference type="InterPro" id="IPR014001">
    <property type="entry name" value="Helicase_ATP-bd"/>
</dbReference>
<keyword evidence="3 9" id="KW-0547">Nucleotide-binding</keyword>
<dbReference type="AlphaFoldDB" id="A0AAF0E459"/>
<dbReference type="Pfam" id="PF00271">
    <property type="entry name" value="Helicase_C"/>
    <property type="match status" value="1"/>
</dbReference>
<feature type="compositionally biased region" description="Basic and acidic residues" evidence="11">
    <location>
        <begin position="105"/>
        <end position="124"/>
    </location>
</feature>
<feature type="compositionally biased region" description="Basic and acidic residues" evidence="11">
    <location>
        <begin position="727"/>
        <end position="742"/>
    </location>
</feature>
<dbReference type="InterPro" id="IPR001650">
    <property type="entry name" value="Helicase_C-like"/>
</dbReference>
<dbReference type="Proteomes" id="UP001214603">
    <property type="component" value="Chromosome 2"/>
</dbReference>
<reference evidence="15" key="1">
    <citation type="submission" date="2023-03" db="EMBL/GenBank/DDBJ databases">
        <title>Mating type loci evolution in Malassezia.</title>
        <authorList>
            <person name="Coelho M.A."/>
        </authorList>
    </citation>
    <scope>NUCLEOTIDE SEQUENCE</scope>
    <source>
        <strain evidence="15">CBS 7876</strain>
    </source>
</reference>
<feature type="domain" description="DEAD-box RNA helicase Q" evidence="14">
    <location>
        <begin position="255"/>
        <end position="283"/>
    </location>
</feature>
<dbReference type="PROSITE" id="PS51192">
    <property type="entry name" value="HELICASE_ATP_BIND_1"/>
    <property type="match status" value="1"/>
</dbReference>
<dbReference type="GO" id="GO:0006364">
    <property type="term" value="P:rRNA processing"/>
    <property type="evidence" value="ECO:0007669"/>
    <property type="project" value="UniProtKB-KW"/>
</dbReference>
<feature type="region of interest" description="Disordered" evidence="11">
    <location>
        <begin position="1"/>
        <end position="21"/>
    </location>
</feature>
<feature type="region of interest" description="Disordered" evidence="11">
    <location>
        <begin position="721"/>
        <end position="742"/>
    </location>
</feature>
<evidence type="ECO:0000259" key="12">
    <source>
        <dbReference type="PROSITE" id="PS51192"/>
    </source>
</evidence>
<evidence type="ECO:0000256" key="2">
    <source>
        <dbReference type="ARBA" id="ARBA00022552"/>
    </source>
</evidence>
<evidence type="ECO:0000259" key="14">
    <source>
        <dbReference type="PROSITE" id="PS51195"/>
    </source>
</evidence>
<dbReference type="GO" id="GO:0016787">
    <property type="term" value="F:hydrolase activity"/>
    <property type="evidence" value="ECO:0007669"/>
    <property type="project" value="UniProtKB-KW"/>
</dbReference>
<dbReference type="Pfam" id="PF00270">
    <property type="entry name" value="DEAD"/>
    <property type="match status" value="1"/>
</dbReference>
<evidence type="ECO:0000256" key="3">
    <source>
        <dbReference type="ARBA" id="ARBA00022741"/>
    </source>
</evidence>
<dbReference type="PROSITE" id="PS51194">
    <property type="entry name" value="HELICASE_CTER"/>
    <property type="match status" value="1"/>
</dbReference>